<dbReference type="GO" id="GO:0016150">
    <property type="term" value="F:translation release factor activity, codon nonspecific"/>
    <property type="evidence" value="ECO:0007669"/>
    <property type="project" value="TreeGrafter"/>
</dbReference>
<dbReference type="AlphaFoldDB" id="A0A3B0VTY4"/>
<evidence type="ECO:0000256" key="1">
    <source>
        <dbReference type="ARBA" id="ARBA00004496"/>
    </source>
</evidence>
<dbReference type="InterPro" id="IPR004548">
    <property type="entry name" value="PrfC"/>
</dbReference>
<dbReference type="PANTHER" id="PTHR43556">
    <property type="entry name" value="PEPTIDE CHAIN RELEASE FACTOR RF3"/>
    <property type="match status" value="1"/>
</dbReference>
<dbReference type="SUPFAM" id="SSF54980">
    <property type="entry name" value="EF-G C-terminal domain-like"/>
    <property type="match status" value="1"/>
</dbReference>
<dbReference type="EMBL" id="UOEU01000869">
    <property type="protein sequence ID" value="VAW41937.1"/>
    <property type="molecule type" value="Genomic_DNA"/>
</dbReference>
<evidence type="ECO:0000259" key="3">
    <source>
        <dbReference type="Pfam" id="PF16658"/>
    </source>
</evidence>
<dbReference type="GO" id="GO:0005829">
    <property type="term" value="C:cytosol"/>
    <property type="evidence" value="ECO:0007669"/>
    <property type="project" value="TreeGrafter"/>
</dbReference>
<comment type="subcellular location">
    <subcellularLocation>
        <location evidence="1">Cytoplasm</location>
    </subcellularLocation>
</comment>
<evidence type="ECO:0000313" key="4">
    <source>
        <dbReference type="EMBL" id="VAW41937.1"/>
    </source>
</evidence>
<proteinExistence type="predicted"/>
<evidence type="ECO:0000256" key="2">
    <source>
        <dbReference type="ARBA" id="ARBA00022917"/>
    </source>
</evidence>
<dbReference type="Gene3D" id="3.30.70.3280">
    <property type="entry name" value="Peptide chain release factor 3, domain III"/>
    <property type="match status" value="1"/>
</dbReference>
<feature type="non-terminal residue" evidence="4">
    <location>
        <position position="1"/>
    </location>
</feature>
<gene>
    <name evidence="4" type="ORF">MNBD_CHLOROFLEXI01-4824</name>
</gene>
<dbReference type="PANTHER" id="PTHR43556:SF2">
    <property type="entry name" value="PEPTIDE CHAIN RELEASE FACTOR RF3"/>
    <property type="match status" value="1"/>
</dbReference>
<dbReference type="GO" id="GO:0003924">
    <property type="term" value="F:GTPase activity"/>
    <property type="evidence" value="ECO:0007669"/>
    <property type="project" value="InterPro"/>
</dbReference>
<accession>A0A3B0VTY4</accession>
<keyword evidence="2" id="KW-0648">Protein biosynthesis</keyword>
<dbReference type="InterPro" id="IPR032090">
    <property type="entry name" value="RF3_C"/>
</dbReference>
<name>A0A3B0VTY4_9ZZZZ</name>
<feature type="domain" description="Peptide chain release factor 3 C-terminal" evidence="3">
    <location>
        <begin position="1"/>
        <end position="123"/>
    </location>
</feature>
<reference evidence="4" key="1">
    <citation type="submission" date="2018-06" db="EMBL/GenBank/DDBJ databases">
        <authorList>
            <person name="Zhirakovskaya E."/>
        </authorList>
    </citation>
    <scope>NUCLEOTIDE SEQUENCE</scope>
</reference>
<sequence>RFAAEHYARLINLDVGKQKQFLKGIHQLESEGAMQVLYQSDAVRRDPILAVVGVLQFEVVQARLENEYKVKTKLEPLPHQLSRWVEGPQEMIDQLPWRYGMMRTEDLNGRLVALFSSPHELNFYSDKYPDIKFKSIT</sequence>
<dbReference type="InterPro" id="IPR035647">
    <property type="entry name" value="EFG_III/V"/>
</dbReference>
<dbReference type="InterPro" id="IPR038467">
    <property type="entry name" value="RF3_dom_3_sf"/>
</dbReference>
<protein>
    <submittedName>
        <fullName evidence="4">Peptide chain release factor 3</fullName>
    </submittedName>
</protein>
<dbReference type="Pfam" id="PF16658">
    <property type="entry name" value="RF3_C"/>
    <property type="match status" value="1"/>
</dbReference>
<organism evidence="4">
    <name type="scientific">hydrothermal vent metagenome</name>
    <dbReference type="NCBI Taxonomy" id="652676"/>
    <lineage>
        <taxon>unclassified sequences</taxon>
        <taxon>metagenomes</taxon>
        <taxon>ecological metagenomes</taxon>
    </lineage>
</organism>